<keyword evidence="3" id="KW-1185">Reference proteome</keyword>
<protein>
    <submittedName>
        <fullName evidence="2">Nuclear transport factor 2 family protein</fullName>
    </submittedName>
</protein>
<reference evidence="2 3" key="1">
    <citation type="submission" date="2024-03" db="EMBL/GenBank/DDBJ databases">
        <title>Draft genome sequence of Pseudonocardia nematodicida JCM 31783.</title>
        <authorList>
            <person name="Butdee W."/>
            <person name="Duangmal K."/>
        </authorList>
    </citation>
    <scope>NUCLEOTIDE SEQUENCE [LARGE SCALE GENOMIC DNA]</scope>
    <source>
        <strain evidence="2 3">JCM 31783</strain>
    </source>
</reference>
<name>A0ABV1KEB0_9PSEU</name>
<evidence type="ECO:0000313" key="2">
    <source>
        <dbReference type="EMBL" id="MEQ3552794.1"/>
    </source>
</evidence>
<evidence type="ECO:0000313" key="3">
    <source>
        <dbReference type="Proteomes" id="UP001494902"/>
    </source>
</evidence>
<gene>
    <name evidence="2" type="ORF">WIS52_20190</name>
</gene>
<dbReference type="InterPro" id="IPR032710">
    <property type="entry name" value="NTF2-like_dom_sf"/>
</dbReference>
<accession>A0ABV1KEB0</accession>
<dbReference type="InterPro" id="IPR037401">
    <property type="entry name" value="SnoaL-like"/>
</dbReference>
<dbReference type="EMBL" id="JBEDNQ010000008">
    <property type="protein sequence ID" value="MEQ3552794.1"/>
    <property type="molecule type" value="Genomic_DNA"/>
</dbReference>
<dbReference type="SUPFAM" id="SSF54427">
    <property type="entry name" value="NTF2-like"/>
    <property type="match status" value="1"/>
</dbReference>
<dbReference type="Pfam" id="PF13577">
    <property type="entry name" value="SnoaL_4"/>
    <property type="match status" value="1"/>
</dbReference>
<dbReference type="Gene3D" id="3.10.450.50">
    <property type="match status" value="1"/>
</dbReference>
<dbReference type="Proteomes" id="UP001494902">
    <property type="component" value="Unassembled WGS sequence"/>
</dbReference>
<evidence type="ECO:0000259" key="1">
    <source>
        <dbReference type="Pfam" id="PF13577"/>
    </source>
</evidence>
<proteinExistence type="predicted"/>
<dbReference type="RefSeq" id="WP_349299861.1">
    <property type="nucleotide sequence ID" value="NZ_JBEDNQ010000008.1"/>
</dbReference>
<dbReference type="CDD" id="cd00531">
    <property type="entry name" value="NTF2_like"/>
    <property type="match status" value="1"/>
</dbReference>
<organism evidence="2 3">
    <name type="scientific">Pseudonocardia nematodicida</name>
    <dbReference type="NCBI Taxonomy" id="1206997"/>
    <lineage>
        <taxon>Bacteria</taxon>
        <taxon>Bacillati</taxon>
        <taxon>Actinomycetota</taxon>
        <taxon>Actinomycetes</taxon>
        <taxon>Pseudonocardiales</taxon>
        <taxon>Pseudonocardiaceae</taxon>
        <taxon>Pseudonocardia</taxon>
    </lineage>
</organism>
<feature type="domain" description="SnoaL-like" evidence="1">
    <location>
        <begin position="21"/>
        <end position="149"/>
    </location>
</feature>
<comment type="caution">
    <text evidence="2">The sequence shown here is derived from an EMBL/GenBank/DDBJ whole genome shotgun (WGS) entry which is preliminary data.</text>
</comment>
<sequence>MPAEPDDTADDTAADTAARLRRLLDRADVVDLLDSYVGALDRQRHTDSWLESVFTEDAVVAFPMGTYVGIDGLRSFQELARTTFARTHHSSTNHRVDPDPDDPARATATAHLQAVHLPDAHDRTEHFAIGGHYTARVVRTARGWRIARFDFDLVWTRGTPPGSNEHAR</sequence>